<dbReference type="EMBL" id="WBUI01000031">
    <property type="protein sequence ID" value="KAB2929442.1"/>
    <property type="molecule type" value="Genomic_DNA"/>
</dbReference>
<accession>A0A833LZJ1</accession>
<evidence type="ECO:0008006" key="3">
    <source>
        <dbReference type="Google" id="ProtNLM"/>
    </source>
</evidence>
<comment type="caution">
    <text evidence="1">The sequence shown here is derived from an EMBL/GenBank/DDBJ whole genome shotgun (WGS) entry which is preliminary data.</text>
</comment>
<evidence type="ECO:0000313" key="2">
    <source>
        <dbReference type="Proteomes" id="UP000460298"/>
    </source>
</evidence>
<gene>
    <name evidence="1" type="ORF">F9K24_19910</name>
</gene>
<organism evidence="1 2">
    <name type="scientific">Leptonema illini</name>
    <dbReference type="NCBI Taxonomy" id="183"/>
    <lineage>
        <taxon>Bacteria</taxon>
        <taxon>Pseudomonadati</taxon>
        <taxon>Spirochaetota</taxon>
        <taxon>Spirochaetia</taxon>
        <taxon>Leptospirales</taxon>
        <taxon>Leptospiraceae</taxon>
        <taxon>Leptonema</taxon>
    </lineage>
</organism>
<dbReference type="AlphaFoldDB" id="A0A833LZJ1"/>
<sequence>MILPELDEPVRLEPPVGLPANLWIRDRPLHSLKGSEKEFERFLATLKAIPVNARILLIGAGALFDRLAAFPVTLYEPLLQLRRLYTERTTLSTVGSDIDLTQYDAVIVHPAYRRMFPELNRFHREYGIKPESAQRRPGVDDRTTAHFLRQWLRNYSIRLNQRELHFFEGFSPAPSTFLFCGAGPSLLEDLNRYREHFAASQEQPIVLAADTAAAAVLHARWPVDLVLSVDSGSGTSYHFALLRETARLRGIPLPPVLSWMAGSAFAEQAGFPVYFVPTLFPPDQILAAHLALGTPFANPYRNVLGYAVALAARHAGSRLLMAGVGFKPRQNQFYVRGTGYDLFHNMRQNRLDTAEQYHVQLTDRQRRANRSALARLQEAEQLAEAAALQNVAGPFQLHSTTYTGDTLRKTLLAAHAGILLRQEFGEPFHSLTRRHLAFCD</sequence>
<protein>
    <recommendedName>
        <fullName evidence="3">DUF115 domain-containing protein</fullName>
    </recommendedName>
</protein>
<name>A0A833LZJ1_9LEPT</name>
<dbReference type="Proteomes" id="UP000460298">
    <property type="component" value="Unassembled WGS sequence"/>
</dbReference>
<evidence type="ECO:0000313" key="1">
    <source>
        <dbReference type="EMBL" id="KAB2929442.1"/>
    </source>
</evidence>
<proteinExistence type="predicted"/>
<reference evidence="1 2" key="1">
    <citation type="submission" date="2019-10" db="EMBL/GenBank/DDBJ databases">
        <title>Extracellular Electron Transfer in a Candidatus Methanoperedens spp. Enrichment Culture.</title>
        <authorList>
            <person name="Berger S."/>
            <person name="Rangel Shaw D."/>
            <person name="Berben T."/>
            <person name="In 'T Zandt M."/>
            <person name="Frank J."/>
            <person name="Reimann J."/>
            <person name="Jetten M.S.M."/>
            <person name="Welte C.U."/>
        </authorList>
    </citation>
    <scope>NUCLEOTIDE SEQUENCE [LARGE SCALE GENOMIC DNA]</scope>
    <source>
        <strain evidence="1">SB12</strain>
    </source>
</reference>